<dbReference type="AlphaFoldDB" id="A0A1G9I669"/>
<protein>
    <recommendedName>
        <fullName evidence="4">DUF378 domain-containing protein</fullName>
    </recommendedName>
</protein>
<feature type="transmembrane region" description="Helical" evidence="1">
    <location>
        <begin position="45"/>
        <end position="67"/>
    </location>
</feature>
<reference evidence="2 3" key="1">
    <citation type="submission" date="2016-10" db="EMBL/GenBank/DDBJ databases">
        <authorList>
            <person name="de Groot N.N."/>
        </authorList>
    </citation>
    <scope>NUCLEOTIDE SEQUENCE [LARGE SCALE GENOMIC DNA]</scope>
    <source>
        <strain evidence="2 3">DSM 797</strain>
    </source>
</reference>
<proteinExistence type="predicted"/>
<evidence type="ECO:0000313" key="3">
    <source>
        <dbReference type="Proteomes" id="UP000199068"/>
    </source>
</evidence>
<gene>
    <name evidence="2" type="ORF">SAMN04515677_101118</name>
</gene>
<dbReference type="STRING" id="1121325.SAMN04515677_101118"/>
<feature type="transmembrane region" description="Helical" evidence="1">
    <location>
        <begin position="7"/>
        <end position="25"/>
    </location>
</feature>
<dbReference type="PANTHER" id="PTHR37304">
    <property type="entry name" value="MEMBRANE PROTEIN-RELATED"/>
    <property type="match status" value="1"/>
</dbReference>
<sequence>MDLIYNICLTLVLIGAINWGLVGLFKFDLVAALLAGGGKFGNISTLSQIVYGLVGLSALYVGTQFVLSVF</sequence>
<keyword evidence="1" id="KW-1133">Transmembrane helix</keyword>
<keyword evidence="1" id="KW-0472">Membrane</keyword>
<keyword evidence="1" id="KW-0812">Transmembrane</keyword>
<evidence type="ECO:0000256" key="1">
    <source>
        <dbReference type="SAM" id="Phobius"/>
    </source>
</evidence>
<evidence type="ECO:0008006" key="4">
    <source>
        <dbReference type="Google" id="ProtNLM"/>
    </source>
</evidence>
<dbReference type="PANTHER" id="PTHR37304:SF1">
    <property type="entry name" value="MEMBRANE PROTEIN"/>
    <property type="match status" value="1"/>
</dbReference>
<organism evidence="2 3">
    <name type="scientific">Romboutsia lituseburensis DSM 797</name>
    <dbReference type="NCBI Taxonomy" id="1121325"/>
    <lineage>
        <taxon>Bacteria</taxon>
        <taxon>Bacillati</taxon>
        <taxon>Bacillota</taxon>
        <taxon>Clostridia</taxon>
        <taxon>Peptostreptococcales</taxon>
        <taxon>Peptostreptococcaceae</taxon>
        <taxon>Romboutsia</taxon>
    </lineage>
</organism>
<dbReference type="RefSeq" id="WP_092721833.1">
    <property type="nucleotide sequence ID" value="NZ_FNGW01000001.1"/>
</dbReference>
<dbReference type="Pfam" id="PF04070">
    <property type="entry name" value="DUF378"/>
    <property type="match status" value="1"/>
</dbReference>
<dbReference type="EMBL" id="FNGW01000001">
    <property type="protein sequence ID" value="SDL20592.1"/>
    <property type="molecule type" value="Genomic_DNA"/>
</dbReference>
<name>A0A1G9I669_9FIRM</name>
<evidence type="ECO:0000313" key="2">
    <source>
        <dbReference type="EMBL" id="SDL20592.1"/>
    </source>
</evidence>
<keyword evidence="3" id="KW-1185">Reference proteome</keyword>
<dbReference type="InterPro" id="IPR007211">
    <property type="entry name" value="DUF378"/>
</dbReference>
<accession>A0A1G9I669</accession>
<dbReference type="Proteomes" id="UP000199068">
    <property type="component" value="Unassembled WGS sequence"/>
</dbReference>